<gene>
    <name evidence="1" type="ORF">VRLFYP33_00665</name>
</gene>
<organism evidence="1">
    <name type="scientific">Veillonella ratti</name>
    <dbReference type="NCBI Taxonomy" id="103892"/>
    <lineage>
        <taxon>Bacteria</taxon>
        <taxon>Bacillati</taxon>
        <taxon>Bacillota</taxon>
        <taxon>Negativicutes</taxon>
        <taxon>Veillonellales</taxon>
        <taxon>Veillonellaceae</taxon>
        <taxon>Veillonella</taxon>
    </lineage>
</organism>
<dbReference type="EMBL" id="CACRUX010000022">
    <property type="protein sequence ID" value="VYT87227.1"/>
    <property type="molecule type" value="Genomic_DNA"/>
</dbReference>
<dbReference type="RefSeq" id="WP_156704315.1">
    <property type="nucleotide sequence ID" value="NZ_CACRUX010000022.1"/>
</dbReference>
<accession>A0A6N3AA95</accession>
<name>A0A6N3AA95_9FIRM</name>
<reference evidence="1" key="1">
    <citation type="submission" date="2019-11" db="EMBL/GenBank/DDBJ databases">
        <authorList>
            <person name="Feng L."/>
        </authorList>
    </citation>
    <scope>NUCLEOTIDE SEQUENCE</scope>
    <source>
        <strain evidence="1">VrattiLFYP33</strain>
    </source>
</reference>
<protein>
    <submittedName>
        <fullName evidence="1">Uncharacterized protein</fullName>
    </submittedName>
</protein>
<sequence>MKRIFSLLMMGIFVLVGAVFTTNAFDVTAYSNSGSKERIMPLVYVGNAGVSNETEAREILYKAIDRELAKHKNLSPVNMAESQSVFEEYLLENDLNPDDTALGRGYVPKKKELNEMAQQTNSDYVLLINARITDSKVKTAWLGFSPVKFEVTVLYTVLIYSVKEDKYVYNEKYIVKENAAGTSSTERAFKKACIKFADREFTLDHMTLTKEAMLKQ</sequence>
<dbReference type="AlphaFoldDB" id="A0A6N3AA95"/>
<evidence type="ECO:0000313" key="1">
    <source>
        <dbReference type="EMBL" id="VYT87227.1"/>
    </source>
</evidence>
<proteinExistence type="predicted"/>